<reference evidence="1" key="2">
    <citation type="submission" date="2020-09" db="EMBL/GenBank/DDBJ databases">
        <authorList>
            <person name="Sun Q."/>
            <person name="Zhou Y."/>
        </authorList>
    </citation>
    <scope>NUCLEOTIDE SEQUENCE</scope>
    <source>
        <strain evidence="1">CGMCC 4.5737</strain>
    </source>
</reference>
<proteinExistence type="predicted"/>
<comment type="caution">
    <text evidence="1">The sequence shown here is derived from an EMBL/GenBank/DDBJ whole genome shotgun (WGS) entry which is preliminary data.</text>
</comment>
<dbReference type="Proteomes" id="UP000637578">
    <property type="component" value="Unassembled WGS sequence"/>
</dbReference>
<reference evidence="1" key="1">
    <citation type="journal article" date="2014" name="Int. J. Syst. Evol. Microbiol.">
        <title>Complete genome sequence of Corynebacterium casei LMG S-19264T (=DSM 44701T), isolated from a smear-ripened cheese.</title>
        <authorList>
            <consortium name="US DOE Joint Genome Institute (JGI-PGF)"/>
            <person name="Walter F."/>
            <person name="Albersmeier A."/>
            <person name="Kalinowski J."/>
            <person name="Ruckert C."/>
        </authorList>
    </citation>
    <scope>NUCLEOTIDE SEQUENCE</scope>
    <source>
        <strain evidence="1">CGMCC 4.5737</strain>
    </source>
</reference>
<dbReference type="EMBL" id="BMMK01000014">
    <property type="protein sequence ID" value="GGM58630.1"/>
    <property type="molecule type" value="Genomic_DNA"/>
</dbReference>
<dbReference type="AlphaFoldDB" id="A0A8J3CCF6"/>
<sequence length="292" mass="30567">MVDLRRAAFGDRPDLDVSAATFDPDPWRRWLAAVALGGQGRYAAATALLHPLSRHHDPVIAALAATALSSHRRQLGAHAPARVLDALALSRIAEIPPSRLRASTDPDSVDAAGARVDALLGLAADAIGLGRLTEARRLHEAATRAADPAAWRPAVRVGWVAAEIELASGRPDAAIHSAERVIPVAEEAPSTRHRAKSALVLGTALATADAPAATTALDRALGWASRFGLLPLLWPSALVRADLSDTGEAAALRRDAAAALREILRRSDSDGRLFAAASPWLPSGLLRSGDPP</sequence>
<evidence type="ECO:0000313" key="1">
    <source>
        <dbReference type="EMBL" id="GGM58630.1"/>
    </source>
</evidence>
<gene>
    <name evidence="1" type="ORF">GCM10012275_32250</name>
</gene>
<dbReference type="RefSeq" id="WP_189058469.1">
    <property type="nucleotide sequence ID" value="NZ_BMMK01000014.1"/>
</dbReference>
<accession>A0A8J3CCF6</accession>
<evidence type="ECO:0000313" key="2">
    <source>
        <dbReference type="Proteomes" id="UP000637578"/>
    </source>
</evidence>
<organism evidence="1 2">
    <name type="scientific">Longimycelium tulufanense</name>
    <dbReference type="NCBI Taxonomy" id="907463"/>
    <lineage>
        <taxon>Bacteria</taxon>
        <taxon>Bacillati</taxon>
        <taxon>Actinomycetota</taxon>
        <taxon>Actinomycetes</taxon>
        <taxon>Pseudonocardiales</taxon>
        <taxon>Pseudonocardiaceae</taxon>
        <taxon>Longimycelium</taxon>
    </lineage>
</organism>
<keyword evidence="2" id="KW-1185">Reference proteome</keyword>
<name>A0A8J3CCF6_9PSEU</name>
<protein>
    <submittedName>
        <fullName evidence="1">Uncharacterized protein</fullName>
    </submittedName>
</protein>